<dbReference type="EnsemblFungi" id="MAPG_08965T0">
    <property type="protein sequence ID" value="MAPG_08965T0"/>
    <property type="gene ID" value="MAPG_08965"/>
</dbReference>
<reference evidence="4" key="5">
    <citation type="submission" date="2015-06" db="UniProtKB">
        <authorList>
            <consortium name="EnsemblFungi"/>
        </authorList>
    </citation>
    <scope>IDENTIFICATION</scope>
    <source>
        <strain evidence="4">ATCC 64411</strain>
    </source>
</reference>
<dbReference type="eggNOG" id="KOG3021">
    <property type="taxonomic scope" value="Eukaryota"/>
</dbReference>
<dbReference type="GO" id="GO:0102193">
    <property type="term" value="F:protein-ribulosamine 3-kinase activity"/>
    <property type="evidence" value="ECO:0007669"/>
    <property type="project" value="UniProtKB-EC"/>
</dbReference>
<dbReference type="SUPFAM" id="SSF56112">
    <property type="entry name" value="Protein kinase-like (PK-like)"/>
    <property type="match status" value="1"/>
</dbReference>
<dbReference type="Pfam" id="PF03881">
    <property type="entry name" value="Fructosamin_kin"/>
    <property type="match status" value="1"/>
</dbReference>
<accession>A0A0C4E8Q0</accession>
<keyword evidence="5" id="KW-1185">Reference proteome</keyword>
<protein>
    <recommendedName>
        <fullName evidence="1">protein-ribulosamine 3-kinase</fullName>
        <ecNumber evidence="1">2.7.1.172</ecNumber>
    </recommendedName>
</protein>
<organism evidence="4 5">
    <name type="scientific">Magnaporthiopsis poae (strain ATCC 64411 / 73-15)</name>
    <name type="common">Kentucky bluegrass fungus</name>
    <name type="synonym">Magnaporthe poae</name>
    <dbReference type="NCBI Taxonomy" id="644358"/>
    <lineage>
        <taxon>Eukaryota</taxon>
        <taxon>Fungi</taxon>
        <taxon>Dikarya</taxon>
        <taxon>Ascomycota</taxon>
        <taxon>Pezizomycotina</taxon>
        <taxon>Sordariomycetes</taxon>
        <taxon>Sordariomycetidae</taxon>
        <taxon>Magnaporthales</taxon>
        <taxon>Magnaporthaceae</taxon>
        <taxon>Magnaporthiopsis</taxon>
    </lineage>
</organism>
<evidence type="ECO:0000256" key="2">
    <source>
        <dbReference type="ARBA" id="ARBA00048655"/>
    </source>
</evidence>
<reference evidence="3" key="3">
    <citation type="submission" date="2011-03" db="EMBL/GenBank/DDBJ databases">
        <title>Annotation of Magnaporthe poae ATCC 64411.</title>
        <authorList>
            <person name="Ma L.-J."/>
            <person name="Dead R."/>
            <person name="Young S.K."/>
            <person name="Zeng Q."/>
            <person name="Gargeya S."/>
            <person name="Fitzgerald M."/>
            <person name="Haas B."/>
            <person name="Abouelleil A."/>
            <person name="Alvarado L."/>
            <person name="Arachchi H.M."/>
            <person name="Berlin A."/>
            <person name="Brown A."/>
            <person name="Chapman S.B."/>
            <person name="Chen Z."/>
            <person name="Dunbar C."/>
            <person name="Freedman E."/>
            <person name="Gearin G."/>
            <person name="Gellesch M."/>
            <person name="Goldberg J."/>
            <person name="Griggs A."/>
            <person name="Gujja S."/>
            <person name="Heiman D."/>
            <person name="Howarth C."/>
            <person name="Larson L."/>
            <person name="Lui A."/>
            <person name="MacDonald P.J.P."/>
            <person name="Mehta T."/>
            <person name="Montmayeur A."/>
            <person name="Murphy C."/>
            <person name="Neiman D."/>
            <person name="Pearson M."/>
            <person name="Priest M."/>
            <person name="Roberts A."/>
            <person name="Saif S."/>
            <person name="Shea T."/>
            <person name="Shenoy N."/>
            <person name="Sisk P."/>
            <person name="Stolte C."/>
            <person name="Sykes S."/>
            <person name="Yandava C."/>
            <person name="Wortman J."/>
            <person name="Nusbaum C."/>
            <person name="Birren B."/>
        </authorList>
    </citation>
    <scope>NUCLEOTIDE SEQUENCE</scope>
    <source>
        <strain evidence="3">ATCC 64411</strain>
    </source>
</reference>
<dbReference type="EMBL" id="GL876974">
    <property type="protein sequence ID" value="KLU89998.1"/>
    <property type="molecule type" value="Genomic_DNA"/>
</dbReference>
<dbReference type="OMA" id="THGPHEE"/>
<name>A0A0C4E8Q0_MAGP6</name>
<reference evidence="3" key="2">
    <citation type="submission" date="2010-05" db="EMBL/GenBank/DDBJ databases">
        <title>The Genome Sequence of Magnaporthe poae strain ATCC 64411.</title>
        <authorList>
            <consortium name="The Broad Institute Genome Sequencing Platform"/>
            <consortium name="Broad Institute Genome Sequencing Center for Infectious Disease"/>
            <person name="Ma L.-J."/>
            <person name="Dead R."/>
            <person name="Young S."/>
            <person name="Zeng Q."/>
            <person name="Koehrsen M."/>
            <person name="Alvarado L."/>
            <person name="Berlin A."/>
            <person name="Chapman S.B."/>
            <person name="Chen Z."/>
            <person name="Freedman E."/>
            <person name="Gellesch M."/>
            <person name="Goldberg J."/>
            <person name="Griggs A."/>
            <person name="Gujja S."/>
            <person name="Heilman E.R."/>
            <person name="Heiman D."/>
            <person name="Hepburn T."/>
            <person name="Howarth C."/>
            <person name="Jen D."/>
            <person name="Larson L."/>
            <person name="Mehta T."/>
            <person name="Neiman D."/>
            <person name="Pearson M."/>
            <person name="Roberts A."/>
            <person name="Saif S."/>
            <person name="Shea T."/>
            <person name="Shenoy N."/>
            <person name="Sisk P."/>
            <person name="Stolte C."/>
            <person name="Sykes S."/>
            <person name="Walk T."/>
            <person name="White J."/>
            <person name="Yandava C."/>
            <person name="Haas B."/>
            <person name="Nusbaum C."/>
            <person name="Birren B."/>
        </authorList>
    </citation>
    <scope>NUCLEOTIDE SEQUENCE</scope>
    <source>
        <strain evidence="3">ATCC 64411</strain>
    </source>
</reference>
<dbReference type="AlphaFoldDB" id="A0A0C4E8Q0"/>
<dbReference type="PANTHER" id="PTHR12149:SF8">
    <property type="entry name" value="PROTEIN-RIBULOSAMINE 3-KINASE"/>
    <property type="match status" value="1"/>
</dbReference>
<dbReference type="Proteomes" id="UP000011715">
    <property type="component" value="Unassembled WGS sequence"/>
</dbReference>
<evidence type="ECO:0000313" key="4">
    <source>
        <dbReference type="EnsemblFungi" id="MAPG_08965T0"/>
    </source>
</evidence>
<dbReference type="VEuPathDB" id="FungiDB:MAPG_08965"/>
<evidence type="ECO:0000313" key="5">
    <source>
        <dbReference type="Proteomes" id="UP000011715"/>
    </source>
</evidence>
<dbReference type="OrthoDB" id="5772781at2759"/>
<evidence type="ECO:0000256" key="1">
    <source>
        <dbReference type="ARBA" id="ARBA00011961"/>
    </source>
</evidence>
<evidence type="ECO:0000313" key="3">
    <source>
        <dbReference type="EMBL" id="KLU89998.1"/>
    </source>
</evidence>
<dbReference type="EC" id="2.7.1.172" evidence="1"/>
<dbReference type="Gene3D" id="3.90.1200.10">
    <property type="match status" value="1"/>
</dbReference>
<proteinExistence type="predicted"/>
<gene>
    <name evidence="3" type="ORF">MAPG_08965</name>
</gene>
<reference evidence="5" key="1">
    <citation type="submission" date="2010-05" db="EMBL/GenBank/DDBJ databases">
        <title>The genome sequence of Magnaporthe poae strain ATCC 64411.</title>
        <authorList>
            <person name="Ma L.-J."/>
            <person name="Dead R."/>
            <person name="Young S."/>
            <person name="Zeng Q."/>
            <person name="Koehrsen M."/>
            <person name="Alvarado L."/>
            <person name="Berlin A."/>
            <person name="Chapman S.B."/>
            <person name="Chen Z."/>
            <person name="Freedman E."/>
            <person name="Gellesch M."/>
            <person name="Goldberg J."/>
            <person name="Griggs A."/>
            <person name="Gujja S."/>
            <person name="Heilman E.R."/>
            <person name="Heiman D."/>
            <person name="Hepburn T."/>
            <person name="Howarth C."/>
            <person name="Jen D."/>
            <person name="Larson L."/>
            <person name="Mehta T."/>
            <person name="Neiman D."/>
            <person name="Pearson M."/>
            <person name="Roberts A."/>
            <person name="Saif S."/>
            <person name="Shea T."/>
            <person name="Shenoy N."/>
            <person name="Sisk P."/>
            <person name="Stolte C."/>
            <person name="Sykes S."/>
            <person name="Walk T."/>
            <person name="White J."/>
            <person name="Yandava C."/>
            <person name="Haas B."/>
            <person name="Nusbaum C."/>
            <person name="Birren B."/>
        </authorList>
    </citation>
    <scope>NUCLEOTIDE SEQUENCE [LARGE SCALE GENOMIC DNA]</scope>
    <source>
        <strain evidence="5">ATCC 64411 / 73-15</strain>
    </source>
</reference>
<dbReference type="InterPro" id="IPR011009">
    <property type="entry name" value="Kinase-like_dom_sf"/>
</dbReference>
<dbReference type="EMBL" id="ADBL01002190">
    <property type="status" value="NOT_ANNOTATED_CDS"/>
    <property type="molecule type" value="Genomic_DNA"/>
</dbReference>
<dbReference type="InterPro" id="IPR016477">
    <property type="entry name" value="Fructo-/Ketosamine-3-kinase"/>
</dbReference>
<sequence>MVVIDPEFVVPAVPEEDQYEGTEIDENVLKALPPGLTIEWAATSGASFWAFNSKIDTILPDGTEQSYFLKVYTTERAGDIARGEYEGLKAMKAVIPENIPNPVAWGLCARDPSRSFFIAEFRYLDDDLPAMSELVDLVGQLHSGQTSPNGKFGFHTTTFCGRLPNDNRWCDTWEEYFTRNIRELMSVELATHGPHEELERLSAIVLDKVIPRLLRPMETEGRSIRPTLVHGDLWHGNVSIDAETMEPVLYDPGCFYGHHEYDFSMWRAARYRTSQVHVKYYFDKFGASEPTEDKDGRNMLYAMRSDLAVSVLWSANKAIRGLAIEGMRRLVAEYGEGYERYLARRAGGGLVESQATTGEHTAAPAAPGANAVQRRVIEAMPIPAAGA</sequence>
<comment type="catalytic activity">
    <reaction evidence="2">
        <text>N(6)-D-ribulosyl-L-lysyl-[protein] + ATP = N(6)-(3-O-phospho-D-ribulosyl)-L-lysyl-[protein] + ADP + H(+)</text>
        <dbReference type="Rhea" id="RHEA:48432"/>
        <dbReference type="Rhea" id="RHEA-COMP:12103"/>
        <dbReference type="Rhea" id="RHEA-COMP:12104"/>
        <dbReference type="ChEBI" id="CHEBI:15378"/>
        <dbReference type="ChEBI" id="CHEBI:30616"/>
        <dbReference type="ChEBI" id="CHEBI:90418"/>
        <dbReference type="ChEBI" id="CHEBI:90420"/>
        <dbReference type="ChEBI" id="CHEBI:456216"/>
        <dbReference type="EC" id="2.7.1.172"/>
    </reaction>
    <physiologicalReaction direction="left-to-right" evidence="2">
        <dbReference type="Rhea" id="RHEA:48433"/>
    </physiologicalReaction>
</comment>
<dbReference type="PANTHER" id="PTHR12149">
    <property type="entry name" value="FRUCTOSAMINE 3 KINASE-RELATED PROTEIN"/>
    <property type="match status" value="1"/>
</dbReference>
<reference evidence="4" key="4">
    <citation type="journal article" date="2015" name="G3 (Bethesda)">
        <title>Genome sequences of three phytopathogenic species of the Magnaporthaceae family of fungi.</title>
        <authorList>
            <person name="Okagaki L.H."/>
            <person name="Nunes C.C."/>
            <person name="Sailsbery J."/>
            <person name="Clay B."/>
            <person name="Brown D."/>
            <person name="John T."/>
            <person name="Oh Y."/>
            <person name="Young N."/>
            <person name="Fitzgerald M."/>
            <person name="Haas B.J."/>
            <person name="Zeng Q."/>
            <person name="Young S."/>
            <person name="Adiconis X."/>
            <person name="Fan L."/>
            <person name="Levin J.Z."/>
            <person name="Mitchell T.K."/>
            <person name="Okubara P.A."/>
            <person name="Farman M.L."/>
            <person name="Kohn L.M."/>
            <person name="Birren B."/>
            <person name="Ma L.-J."/>
            <person name="Dean R.A."/>
        </authorList>
    </citation>
    <scope>NUCLEOTIDE SEQUENCE</scope>
    <source>
        <strain evidence="4">ATCC 64411 / 73-15</strain>
    </source>
</reference>